<dbReference type="GeneID" id="96283872"/>
<name>A0A640URJ2_9ACTN</name>
<evidence type="ECO:0000313" key="1">
    <source>
        <dbReference type="EMBL" id="GFE38080.1"/>
    </source>
</evidence>
<protein>
    <submittedName>
        <fullName evidence="1">Uncharacterized protein</fullName>
    </submittedName>
</protein>
<proteinExistence type="predicted"/>
<accession>A0A640URJ2</accession>
<reference evidence="1 2" key="1">
    <citation type="submission" date="2019-12" db="EMBL/GenBank/DDBJ databases">
        <title>Whole genome shotgun sequence of Streptomyces tubercidicus NBRC 13090.</title>
        <authorList>
            <person name="Ichikawa N."/>
            <person name="Kimura A."/>
            <person name="Kitahashi Y."/>
            <person name="Komaki H."/>
            <person name="Tamura T."/>
        </authorList>
    </citation>
    <scope>NUCLEOTIDE SEQUENCE [LARGE SCALE GENOMIC DNA]</scope>
    <source>
        <strain evidence="1 2">NBRC 13090</strain>
    </source>
</reference>
<dbReference type="RefSeq" id="WP_159743980.1">
    <property type="nucleotide sequence ID" value="NZ_BLIR01000001.1"/>
</dbReference>
<sequence>MDTTPWFIFAVFMTRKDAEGRGSVVVRVVRMLDEECWEPRVGPPDGAWGVFRTMAARYGTG</sequence>
<dbReference type="AlphaFoldDB" id="A0A640URJ2"/>
<evidence type="ECO:0000313" key="2">
    <source>
        <dbReference type="Proteomes" id="UP000431826"/>
    </source>
</evidence>
<comment type="caution">
    <text evidence="1">The sequence shown here is derived from an EMBL/GenBank/DDBJ whole genome shotgun (WGS) entry which is preliminary data.</text>
</comment>
<dbReference type="Proteomes" id="UP000431826">
    <property type="component" value="Unassembled WGS sequence"/>
</dbReference>
<organism evidence="1 2">
    <name type="scientific">Streptomyces tubercidicus</name>
    <dbReference type="NCBI Taxonomy" id="47759"/>
    <lineage>
        <taxon>Bacteria</taxon>
        <taxon>Bacillati</taxon>
        <taxon>Actinomycetota</taxon>
        <taxon>Actinomycetes</taxon>
        <taxon>Kitasatosporales</taxon>
        <taxon>Streptomycetaceae</taxon>
        <taxon>Streptomyces</taxon>
    </lineage>
</organism>
<gene>
    <name evidence="1" type="ORF">Stube_27530</name>
</gene>
<dbReference type="EMBL" id="BLIR01000001">
    <property type="protein sequence ID" value="GFE38080.1"/>
    <property type="molecule type" value="Genomic_DNA"/>
</dbReference>
<keyword evidence="2" id="KW-1185">Reference proteome</keyword>